<dbReference type="KEGG" id="bbig:BBBOND_0300220"/>
<keyword evidence="2" id="KW-1185">Reference proteome</keyword>
<protein>
    <submittedName>
        <fullName evidence="1">Uncharacterized protein</fullName>
    </submittedName>
</protein>
<sequence length="263" mass="28866">MVWEAVEVKLPTEVTDMMALDARQRAAYTPNVQVKNFSNNERTRVGEQNSLIPEGQLHDLMKNNVSWLMDLFSQSPVHLDTTYGAPRVKIHSPTCYMFGLKSKYMPSGKLQELDVRSRKAAPDAALAATVTAIFESEVKYIDPSSINKPVKEAANGRKVGRTSRDVDGCAGIEVSDEDACGDNECSSVVDSEHANRGTKDTTKSQIGVAVKDVPPASADGRSADGHEALLNHMRFVCHFLVYMAQITLCRIGVCSEVRGHYFA</sequence>
<dbReference type="RefSeq" id="XP_012768303.1">
    <property type="nucleotide sequence ID" value="XM_012912849.1"/>
</dbReference>
<evidence type="ECO:0000313" key="2">
    <source>
        <dbReference type="Proteomes" id="UP000033188"/>
    </source>
</evidence>
<dbReference type="EMBL" id="LK391709">
    <property type="protein sequence ID" value="CDR96117.1"/>
    <property type="molecule type" value="Genomic_DNA"/>
</dbReference>
<dbReference type="GeneID" id="24564658"/>
<dbReference type="VEuPathDB" id="PiroplasmaDB:BBBOND_0300220"/>
<reference evidence="2" key="1">
    <citation type="journal article" date="2014" name="Nucleic Acids Res.">
        <title>The evolutionary dynamics of variant antigen genes in Babesia reveal a history of genomic innovation underlying host-parasite interaction.</title>
        <authorList>
            <person name="Jackson A.P."/>
            <person name="Otto T.D."/>
            <person name="Darby A."/>
            <person name="Ramaprasad A."/>
            <person name="Xia D."/>
            <person name="Echaide I.E."/>
            <person name="Farber M."/>
            <person name="Gahlot S."/>
            <person name="Gamble J."/>
            <person name="Gupta D."/>
            <person name="Gupta Y."/>
            <person name="Jackson L."/>
            <person name="Malandrin L."/>
            <person name="Malas T.B."/>
            <person name="Moussa E."/>
            <person name="Nair M."/>
            <person name="Reid A.J."/>
            <person name="Sanders M."/>
            <person name="Sharma J."/>
            <person name="Tracey A."/>
            <person name="Quail M.A."/>
            <person name="Weir W."/>
            <person name="Wastling J.M."/>
            <person name="Hall N."/>
            <person name="Willadsen P."/>
            <person name="Lingelbach K."/>
            <person name="Shiels B."/>
            <person name="Tait A."/>
            <person name="Berriman M."/>
            <person name="Allred D.R."/>
            <person name="Pain A."/>
        </authorList>
    </citation>
    <scope>NUCLEOTIDE SEQUENCE [LARGE SCALE GENOMIC DNA]</scope>
    <source>
        <strain evidence="2">Bond</strain>
    </source>
</reference>
<dbReference type="Proteomes" id="UP000033188">
    <property type="component" value="Chromosome 3"/>
</dbReference>
<name>A0A061D7Y7_BABBI</name>
<accession>A0A061D7Y7</accession>
<evidence type="ECO:0000313" key="1">
    <source>
        <dbReference type="EMBL" id="CDR96117.1"/>
    </source>
</evidence>
<organism evidence="1 2">
    <name type="scientific">Babesia bigemina</name>
    <dbReference type="NCBI Taxonomy" id="5866"/>
    <lineage>
        <taxon>Eukaryota</taxon>
        <taxon>Sar</taxon>
        <taxon>Alveolata</taxon>
        <taxon>Apicomplexa</taxon>
        <taxon>Aconoidasida</taxon>
        <taxon>Piroplasmida</taxon>
        <taxon>Babesiidae</taxon>
        <taxon>Babesia</taxon>
    </lineage>
</organism>
<gene>
    <name evidence="1" type="ORF">BBBOND_0300220</name>
</gene>
<dbReference type="OMA" id="SEHANRG"/>
<proteinExistence type="predicted"/>
<dbReference type="OrthoDB" id="346673at2759"/>
<dbReference type="AlphaFoldDB" id="A0A061D7Y7"/>